<reference evidence="7" key="1">
    <citation type="submission" date="2022-08" db="EMBL/GenBank/DDBJ databases">
        <title>Genome sequencing of akame (Lates japonicus).</title>
        <authorList>
            <person name="Hashiguchi Y."/>
            <person name="Takahashi H."/>
        </authorList>
    </citation>
    <scope>NUCLEOTIDE SEQUENCE</scope>
    <source>
        <strain evidence="7">Kochi</strain>
    </source>
</reference>
<keyword evidence="8" id="KW-1185">Reference proteome</keyword>
<keyword evidence="5" id="KW-1133">Transmembrane helix</keyword>
<dbReference type="GO" id="GO:0005509">
    <property type="term" value="F:calcium ion binding"/>
    <property type="evidence" value="ECO:0007669"/>
    <property type="project" value="InterPro"/>
</dbReference>
<dbReference type="InterPro" id="IPR002126">
    <property type="entry name" value="Cadherin-like_dom"/>
</dbReference>
<proteinExistence type="predicted"/>
<dbReference type="PANTHER" id="PTHR24026">
    <property type="entry name" value="FAT ATYPICAL CADHERIN-RELATED"/>
    <property type="match status" value="1"/>
</dbReference>
<evidence type="ECO:0000256" key="3">
    <source>
        <dbReference type="ARBA" id="ARBA00022737"/>
    </source>
</evidence>
<gene>
    <name evidence="7" type="ORF">AKAME5_000514800</name>
</gene>
<evidence type="ECO:0000256" key="4">
    <source>
        <dbReference type="ARBA" id="ARBA00022837"/>
    </source>
</evidence>
<dbReference type="GO" id="GO:0007156">
    <property type="term" value="P:homophilic cell adhesion via plasma membrane adhesion molecules"/>
    <property type="evidence" value="ECO:0007669"/>
    <property type="project" value="InterPro"/>
</dbReference>
<keyword evidence="2" id="KW-0812">Transmembrane</keyword>
<protein>
    <submittedName>
        <fullName evidence="7">Protocadherin-23</fullName>
    </submittedName>
</protein>
<dbReference type="CDD" id="cd11304">
    <property type="entry name" value="Cadherin_repeat"/>
    <property type="match status" value="1"/>
</dbReference>
<dbReference type="EMBL" id="BRZM01000013">
    <property type="protein sequence ID" value="GLD52215.1"/>
    <property type="molecule type" value="Genomic_DNA"/>
</dbReference>
<name>A0AAD3R244_LATJO</name>
<dbReference type="InterPro" id="IPR020894">
    <property type="entry name" value="Cadherin_CS"/>
</dbReference>
<dbReference type="InterPro" id="IPR015919">
    <property type="entry name" value="Cadherin-like_sf"/>
</dbReference>
<evidence type="ECO:0000256" key="5">
    <source>
        <dbReference type="ARBA" id="ARBA00022989"/>
    </source>
</evidence>
<dbReference type="Proteomes" id="UP001279410">
    <property type="component" value="Unassembled WGS sequence"/>
</dbReference>
<dbReference type="AlphaFoldDB" id="A0AAD3R244"/>
<organism evidence="7 8">
    <name type="scientific">Lates japonicus</name>
    <name type="common">Japanese lates</name>
    <dbReference type="NCBI Taxonomy" id="270547"/>
    <lineage>
        <taxon>Eukaryota</taxon>
        <taxon>Metazoa</taxon>
        <taxon>Chordata</taxon>
        <taxon>Craniata</taxon>
        <taxon>Vertebrata</taxon>
        <taxon>Euteleostomi</taxon>
        <taxon>Actinopterygii</taxon>
        <taxon>Neopterygii</taxon>
        <taxon>Teleostei</taxon>
        <taxon>Neoteleostei</taxon>
        <taxon>Acanthomorphata</taxon>
        <taxon>Carangaria</taxon>
        <taxon>Carangaria incertae sedis</taxon>
        <taxon>Centropomidae</taxon>
        <taxon>Lates</taxon>
    </lineage>
</organism>
<accession>A0AAD3R244</accession>
<evidence type="ECO:0000256" key="2">
    <source>
        <dbReference type="ARBA" id="ARBA00022692"/>
    </source>
</evidence>
<keyword evidence="4" id="KW-0106">Calcium</keyword>
<comment type="subcellular location">
    <subcellularLocation>
        <location evidence="1">Membrane</location>
    </subcellularLocation>
</comment>
<keyword evidence="3" id="KW-0677">Repeat</keyword>
<dbReference type="Gene3D" id="2.60.40.60">
    <property type="entry name" value="Cadherins"/>
    <property type="match status" value="2"/>
</dbReference>
<dbReference type="PROSITE" id="PS00232">
    <property type="entry name" value="CADHERIN_1"/>
    <property type="match status" value="1"/>
</dbReference>
<dbReference type="PANTHER" id="PTHR24026:SF133">
    <property type="entry name" value="CADHERIN-RELATED FAMILY MEMBER 2"/>
    <property type="match status" value="1"/>
</dbReference>
<evidence type="ECO:0000313" key="8">
    <source>
        <dbReference type="Proteomes" id="UP001279410"/>
    </source>
</evidence>
<keyword evidence="6" id="KW-0472">Membrane</keyword>
<evidence type="ECO:0000313" key="7">
    <source>
        <dbReference type="EMBL" id="GLD52215.1"/>
    </source>
</evidence>
<dbReference type="PRINTS" id="PR00205">
    <property type="entry name" value="CADHERIN"/>
</dbReference>
<dbReference type="SUPFAM" id="SSF49313">
    <property type="entry name" value="Cadherin-like"/>
    <property type="match status" value="1"/>
</dbReference>
<comment type="caution">
    <text evidence="7">The sequence shown here is derived from an EMBL/GenBank/DDBJ whole genome shotgun (WGS) entry which is preliminary data.</text>
</comment>
<dbReference type="GO" id="GO:0009653">
    <property type="term" value="P:anatomical structure morphogenesis"/>
    <property type="evidence" value="ECO:0007669"/>
    <property type="project" value="UniProtKB-ARBA"/>
</dbReference>
<evidence type="ECO:0000256" key="6">
    <source>
        <dbReference type="ARBA" id="ARBA00023136"/>
    </source>
</evidence>
<evidence type="ECO:0000256" key="1">
    <source>
        <dbReference type="ARBA" id="ARBA00004370"/>
    </source>
</evidence>
<sequence length="328" mass="35635">MHHESAVVWYSLLPGPGYELFSINPARSHHHHLPAWTRQQQHYTLRSKLAWQLQRPLSGTATVQCSVLGDNDNPPEFMQSSFQSACQKTCPGVIHAQASGEDYRAASPSTVTQVLSAPTPSSSTQLQLVLLDQSDNIPPFTRKSYHASISEACLDPAARNFLWAVSRVIRYRALDRDQGSVHLRAMATDGGCTQDPDSMASVTAHTGEIRVQKDVFGLGGPQIQLVVLADGLQTALTAGSPITCWASRQQRHCLNTAVTEQLCGRAVQAADGGLHSTFSATIRVQVVDVNDNSPAIPQNDLPAVTRVTMVTASDVDLSSTIFLQLFRQ</sequence>
<dbReference type="GO" id="GO:0005886">
    <property type="term" value="C:plasma membrane"/>
    <property type="evidence" value="ECO:0007669"/>
    <property type="project" value="InterPro"/>
</dbReference>